<reference evidence="1 2" key="1">
    <citation type="submission" date="2016-10" db="EMBL/GenBank/DDBJ databases">
        <authorList>
            <person name="de Groot N.N."/>
        </authorList>
    </citation>
    <scope>NUCLEOTIDE SEQUENCE [LARGE SCALE GENOMIC DNA]</scope>
    <source>
        <strain evidence="1 2">DSM 20117</strain>
    </source>
</reference>
<keyword evidence="2" id="KW-1185">Reference proteome</keyword>
<proteinExistence type="predicted"/>
<dbReference type="AlphaFoldDB" id="A0A1H1H3Q1"/>
<dbReference type="Pfam" id="PF02597">
    <property type="entry name" value="ThiS"/>
    <property type="match status" value="1"/>
</dbReference>
<sequence>MLLLIRYFGAAQAAAGTEEEKVVLPEGSTLGDVLDVLIREHPHSVAQSKGAPALDSVIARSSFLRNEIACKDRSSVLEDQDIIDILPPFAGG</sequence>
<name>A0A1H1H3Q1_9MICC</name>
<dbReference type="InterPro" id="IPR003749">
    <property type="entry name" value="ThiS/MoaD-like"/>
</dbReference>
<dbReference type="SUPFAM" id="SSF54285">
    <property type="entry name" value="MoaD/ThiS"/>
    <property type="match status" value="1"/>
</dbReference>
<dbReference type="Gene3D" id="3.10.20.30">
    <property type="match status" value="1"/>
</dbReference>
<dbReference type="InterPro" id="IPR012675">
    <property type="entry name" value="Beta-grasp_dom_sf"/>
</dbReference>
<evidence type="ECO:0000313" key="1">
    <source>
        <dbReference type="EMBL" id="SDR19973.1"/>
    </source>
</evidence>
<dbReference type="CDD" id="cd17040">
    <property type="entry name" value="Ubl_MoaD_like"/>
    <property type="match status" value="1"/>
</dbReference>
<dbReference type="Proteomes" id="UP000181917">
    <property type="component" value="Unassembled WGS sequence"/>
</dbReference>
<organism evidence="1 2">
    <name type="scientific">Crystallibacter crystallopoietes</name>
    <dbReference type="NCBI Taxonomy" id="37928"/>
    <lineage>
        <taxon>Bacteria</taxon>
        <taxon>Bacillati</taxon>
        <taxon>Actinomycetota</taxon>
        <taxon>Actinomycetes</taxon>
        <taxon>Micrococcales</taxon>
        <taxon>Micrococcaceae</taxon>
        <taxon>Crystallibacter</taxon>
    </lineage>
</organism>
<dbReference type="STRING" id="37928.SAMN04489742_4544"/>
<protein>
    <submittedName>
        <fullName evidence="1">Molybdopterin converting factor, small subunit</fullName>
    </submittedName>
</protein>
<dbReference type="InterPro" id="IPR016155">
    <property type="entry name" value="Mopterin_synth/thiamin_S_b"/>
</dbReference>
<evidence type="ECO:0000313" key="2">
    <source>
        <dbReference type="Proteomes" id="UP000181917"/>
    </source>
</evidence>
<accession>A0A1H1H3Q1</accession>
<gene>
    <name evidence="1" type="ORF">SAMN04489742_4544</name>
</gene>
<dbReference type="EMBL" id="FNKH01000002">
    <property type="protein sequence ID" value="SDR19973.1"/>
    <property type="molecule type" value="Genomic_DNA"/>
</dbReference>